<dbReference type="Proteomes" id="UP001200544">
    <property type="component" value="Unassembled WGS sequence"/>
</dbReference>
<dbReference type="RefSeq" id="WP_008761725.1">
    <property type="nucleotide sequence ID" value="NZ_BAABXH010000001.1"/>
</dbReference>
<evidence type="ECO:0000313" key="13">
    <source>
        <dbReference type="Proteomes" id="UP000283616"/>
    </source>
</evidence>
<dbReference type="Proteomes" id="UP000440614">
    <property type="component" value="Unassembled WGS sequence"/>
</dbReference>
<dbReference type="EMBL" id="WCRS01000007">
    <property type="protein sequence ID" value="KAB4473747.1"/>
    <property type="molecule type" value="Genomic_DNA"/>
</dbReference>
<reference evidence="13 14" key="2">
    <citation type="submission" date="2018-08" db="EMBL/GenBank/DDBJ databases">
        <title>A genome reference for cultivated species of the human gut microbiota.</title>
        <authorList>
            <person name="Zou Y."/>
            <person name="Xue W."/>
            <person name="Luo G."/>
        </authorList>
    </citation>
    <scope>NUCLEOTIDE SEQUENCE [LARGE SCALE GENOMIC DNA]</scope>
    <source>
        <strain evidence="10 13">AF37-12</strain>
        <strain evidence="9 14">AM30-26</strain>
    </source>
</reference>
<evidence type="ECO:0000313" key="14">
    <source>
        <dbReference type="Proteomes" id="UP000284785"/>
    </source>
</evidence>
<evidence type="ECO:0000313" key="4">
    <source>
        <dbReference type="EMBL" id="CUP17252.1"/>
    </source>
</evidence>
<feature type="compositionally biased region" description="Polar residues" evidence="2">
    <location>
        <begin position="134"/>
        <end position="145"/>
    </location>
</feature>
<feature type="domain" description="HU" evidence="3">
    <location>
        <begin position="1"/>
        <end position="125"/>
    </location>
</feature>
<accession>A0A0P0EZB1</accession>
<evidence type="ECO:0000313" key="7">
    <source>
        <dbReference type="EMBL" id="MCE9239288.1"/>
    </source>
</evidence>
<reference evidence="4 12" key="1">
    <citation type="submission" date="2015-09" db="EMBL/GenBank/DDBJ databases">
        <authorList>
            <consortium name="Pathogen Informatics"/>
        </authorList>
    </citation>
    <scope>NUCLEOTIDE SEQUENCE [LARGE SCALE GENOMIC DNA]</scope>
    <source>
        <strain evidence="4 12">2789STDY5834899</strain>
    </source>
</reference>
<dbReference type="InterPro" id="IPR041607">
    <property type="entry name" value="HU-HIG"/>
</dbReference>
<dbReference type="EMBL" id="JAQNVG010000122">
    <property type="protein sequence ID" value="MDC2239587.1"/>
    <property type="molecule type" value="Genomic_DNA"/>
</dbReference>
<evidence type="ECO:0000259" key="3">
    <source>
        <dbReference type="Pfam" id="PF18291"/>
    </source>
</evidence>
<dbReference type="GO" id="GO:0003677">
    <property type="term" value="F:DNA binding"/>
    <property type="evidence" value="ECO:0007669"/>
    <property type="project" value="UniProtKB-KW"/>
</dbReference>
<dbReference type="EMBL" id="QSJP01000042">
    <property type="protein sequence ID" value="RHD79813.1"/>
    <property type="molecule type" value="Genomic_DNA"/>
</dbReference>
<name>A0A0P0EZB1_BACT4</name>
<dbReference type="Proteomes" id="UP000283616">
    <property type="component" value="Unassembled WGS sequence"/>
</dbReference>
<reference evidence="8" key="6">
    <citation type="submission" date="2022-10" db="EMBL/GenBank/DDBJ databases">
        <title>Human gut microbiome strain richness.</title>
        <authorList>
            <person name="Chen-Liaw A."/>
        </authorList>
    </citation>
    <scope>NUCLEOTIDE SEQUENCE</scope>
    <source>
        <strain evidence="8">1001283st1_A3_1001283B150304_161114</strain>
    </source>
</reference>
<evidence type="ECO:0000313" key="12">
    <source>
        <dbReference type="Proteomes" id="UP000095576"/>
    </source>
</evidence>
<dbReference type="Proteomes" id="UP000284785">
    <property type="component" value="Unassembled WGS sequence"/>
</dbReference>
<dbReference type="InterPro" id="IPR010992">
    <property type="entry name" value="IHF-like_DNA-bd_dom_sf"/>
</dbReference>
<dbReference type="EMBL" id="CP083685">
    <property type="protein sequence ID" value="UYU91920.1"/>
    <property type="molecule type" value="Genomic_DNA"/>
</dbReference>
<evidence type="ECO:0000313" key="10">
    <source>
        <dbReference type="EMBL" id="RHL64310.1"/>
    </source>
</evidence>
<dbReference type="EMBL" id="CZAP01000003">
    <property type="protein sequence ID" value="CUP17252.1"/>
    <property type="molecule type" value="Genomic_DNA"/>
</dbReference>
<dbReference type="EMBL" id="WCSY01000023">
    <property type="protein sequence ID" value="KAB4307755.1"/>
    <property type="molecule type" value="Genomic_DNA"/>
</dbReference>
<reference evidence="7" key="5">
    <citation type="submission" date="2021-07" db="EMBL/GenBank/DDBJ databases">
        <title>Comparative genomics of Bacteroides fragilis group isolates reveals species-dependent resistance mechanisms and validates clinical tools for resistance prediction.</title>
        <authorList>
            <person name="Wallace M.J."/>
            <person name="Jean S."/>
            <person name="Wallace M.A."/>
            <person name="Carey-Ann B.D."/>
            <person name="Dantas G."/>
        </authorList>
    </citation>
    <scope>NUCLEOTIDE SEQUENCE</scope>
    <source>
        <strain evidence="7">BJH_160</strain>
    </source>
</reference>
<dbReference type="Proteomes" id="UP001162960">
    <property type="component" value="Chromosome"/>
</dbReference>
<evidence type="ECO:0000313" key="9">
    <source>
        <dbReference type="EMBL" id="RHD79813.1"/>
    </source>
</evidence>
<keyword evidence="1 9" id="KW-0238">DNA-binding</keyword>
<dbReference type="EMBL" id="QROV01000001">
    <property type="protein sequence ID" value="RHL64310.1"/>
    <property type="molecule type" value="Genomic_DNA"/>
</dbReference>
<evidence type="ECO:0000313" key="6">
    <source>
        <dbReference type="EMBL" id="KAB4473747.1"/>
    </source>
</evidence>
<feature type="region of interest" description="Disordered" evidence="2">
    <location>
        <begin position="129"/>
        <end position="165"/>
    </location>
</feature>
<evidence type="ECO:0000313" key="15">
    <source>
        <dbReference type="Proteomes" id="UP000440614"/>
    </source>
</evidence>
<evidence type="ECO:0000256" key="2">
    <source>
        <dbReference type="SAM" id="MobiDB-lite"/>
    </source>
</evidence>
<sequence length="165" mass="17955">MALEYVVTKRVFGFDKDKNEKYVAKSVRSGRVSFSKMCGKVSRLCGVHRKVVDLVVSGLVDMMAEDIDDGKSVQMGEFGIFSPTIRAKSADDEKEVSSKSIVQRKILFYPGKIFKTTLDDMSITRRAELDTDYTDGSSNNGSGSVKPNPGGDGGKGDEEAPDPTV</sequence>
<dbReference type="SUPFAM" id="SSF47729">
    <property type="entry name" value="IHF-like DNA-binding proteins"/>
    <property type="match status" value="1"/>
</dbReference>
<evidence type="ECO:0000256" key="1">
    <source>
        <dbReference type="ARBA" id="ARBA00023125"/>
    </source>
</evidence>
<organism evidence="9 14">
    <name type="scientific">Bacteroides thetaiotaomicron</name>
    <dbReference type="NCBI Taxonomy" id="818"/>
    <lineage>
        <taxon>Bacteria</taxon>
        <taxon>Pseudomonadati</taxon>
        <taxon>Bacteroidota</taxon>
        <taxon>Bacteroidia</taxon>
        <taxon>Bacteroidales</taxon>
        <taxon>Bacteroidaceae</taxon>
        <taxon>Bacteroides</taxon>
    </lineage>
</organism>
<evidence type="ECO:0000313" key="8">
    <source>
        <dbReference type="EMBL" id="MDC2239587.1"/>
    </source>
</evidence>
<proteinExistence type="predicted"/>
<protein>
    <submittedName>
        <fullName evidence="4 9">DNA-binding protein</fullName>
    </submittedName>
    <submittedName>
        <fullName evidence="7">DsbA family protein</fullName>
    </submittedName>
</protein>
<evidence type="ECO:0000313" key="16">
    <source>
        <dbReference type="Proteomes" id="UP000488521"/>
    </source>
</evidence>
<dbReference type="Gene3D" id="4.10.520.10">
    <property type="entry name" value="IHF-like DNA-binding proteins"/>
    <property type="match status" value="1"/>
</dbReference>
<dbReference type="Proteomes" id="UP000488521">
    <property type="component" value="Unassembled WGS sequence"/>
</dbReference>
<dbReference type="Pfam" id="PF18291">
    <property type="entry name" value="HU-HIG"/>
    <property type="match status" value="1"/>
</dbReference>
<gene>
    <name evidence="10" type="ORF">DW011_00520</name>
    <name evidence="9" type="ORF">DW780_26915</name>
    <name evidence="4" type="ORF">ERS852511_01348</name>
    <name evidence="6" type="ORF">GAN59_12965</name>
    <name evidence="5" type="ORF">GAO51_21030</name>
    <name evidence="7" type="ORF">K0H07_19265</name>
    <name evidence="11" type="ORF">KQP74_04595</name>
    <name evidence="8" type="ORF">PO127_28010</name>
</gene>
<dbReference type="Proteomes" id="UP000095576">
    <property type="component" value="Unassembled WGS sequence"/>
</dbReference>
<dbReference type="PATRIC" id="fig|818.23.peg.59"/>
<reference evidence="15 16" key="3">
    <citation type="journal article" date="2019" name="Nat. Med.">
        <title>A library of human gut bacterial isolates paired with longitudinal multiomics data enables mechanistic microbiome research.</title>
        <authorList>
            <person name="Poyet M."/>
            <person name="Groussin M."/>
            <person name="Gibbons S.M."/>
            <person name="Avila-Pacheco J."/>
            <person name="Jiang X."/>
            <person name="Kearney S.M."/>
            <person name="Perrotta A.R."/>
            <person name="Berdy B."/>
            <person name="Zhao S."/>
            <person name="Lieberman T.D."/>
            <person name="Swanson P.K."/>
            <person name="Smith M."/>
            <person name="Roesemann S."/>
            <person name="Alexander J.E."/>
            <person name="Rich S.A."/>
            <person name="Livny J."/>
            <person name="Vlamakis H."/>
            <person name="Clish C."/>
            <person name="Bullock K."/>
            <person name="Deik A."/>
            <person name="Scott J."/>
            <person name="Pierce K.A."/>
            <person name="Xavier R.J."/>
            <person name="Alm E.J."/>
        </authorList>
    </citation>
    <scope>NUCLEOTIDE SEQUENCE [LARGE SCALE GENOMIC DNA]</scope>
    <source>
        <strain evidence="6 16">BIOML-A156</strain>
        <strain evidence="5 15">BIOML-A188</strain>
    </source>
</reference>
<evidence type="ECO:0000313" key="11">
    <source>
        <dbReference type="EMBL" id="UYU91920.1"/>
    </source>
</evidence>
<reference evidence="11" key="4">
    <citation type="submission" date="2021-06" db="EMBL/GenBank/DDBJ databases">
        <title>Interrogation of the integrated mobile genetic elements in gut-associated Bacteroides with a consensus prediction approach.</title>
        <authorList>
            <person name="Campbell D.E."/>
            <person name="Leigh J.R."/>
            <person name="Kim T."/>
            <person name="England W."/>
            <person name="Whitaker R.J."/>
            <person name="Degnan P.H."/>
        </authorList>
    </citation>
    <scope>NUCLEOTIDE SEQUENCE</scope>
    <source>
        <strain evidence="11">VPI-3443</strain>
    </source>
</reference>
<dbReference type="Proteomes" id="UP001217776">
    <property type="component" value="Unassembled WGS sequence"/>
</dbReference>
<dbReference type="KEGG" id="btho:Btheta7330_00056"/>
<evidence type="ECO:0000313" key="5">
    <source>
        <dbReference type="EMBL" id="KAB4307755.1"/>
    </source>
</evidence>
<dbReference type="EMBL" id="JAHYQA010000012">
    <property type="protein sequence ID" value="MCE9239288.1"/>
    <property type="molecule type" value="Genomic_DNA"/>
</dbReference>
<dbReference type="AlphaFoldDB" id="A0A0P0EZB1"/>
<accession>C6IHL8</accession>